<feature type="compositionally biased region" description="Low complexity" evidence="1">
    <location>
        <begin position="428"/>
        <end position="453"/>
    </location>
</feature>
<feature type="domain" description="Fungal lipase-type" evidence="2">
    <location>
        <begin position="189"/>
        <end position="326"/>
    </location>
</feature>
<evidence type="ECO:0000256" key="1">
    <source>
        <dbReference type="SAM" id="MobiDB-lite"/>
    </source>
</evidence>
<proteinExistence type="predicted"/>
<dbReference type="AlphaFoldDB" id="A0A811PZM0"/>
<dbReference type="InterPro" id="IPR002921">
    <property type="entry name" value="Fungal_lipase-type"/>
</dbReference>
<accession>A0A811PZM0</accession>
<feature type="region of interest" description="Disordered" evidence="1">
    <location>
        <begin position="30"/>
        <end position="57"/>
    </location>
</feature>
<dbReference type="EMBL" id="CAJGYO010000008">
    <property type="protein sequence ID" value="CAD6249271.1"/>
    <property type="molecule type" value="Genomic_DNA"/>
</dbReference>
<feature type="compositionally biased region" description="Low complexity" evidence="1">
    <location>
        <begin position="43"/>
        <end position="53"/>
    </location>
</feature>
<feature type="region of interest" description="Disordered" evidence="1">
    <location>
        <begin position="427"/>
        <end position="453"/>
    </location>
</feature>
<dbReference type="Proteomes" id="UP000604825">
    <property type="component" value="Unassembled WGS sequence"/>
</dbReference>
<name>A0A811PZM0_9POAL</name>
<comment type="caution">
    <text evidence="4">The sequence shown here is derived from an EMBL/GenBank/DDBJ whole genome shotgun (WGS) entry which is preliminary data.</text>
</comment>
<reference evidence="4" key="1">
    <citation type="submission" date="2020-10" db="EMBL/GenBank/DDBJ databases">
        <authorList>
            <person name="Han B."/>
            <person name="Lu T."/>
            <person name="Zhao Q."/>
            <person name="Huang X."/>
            <person name="Zhao Y."/>
        </authorList>
    </citation>
    <scope>NUCLEOTIDE SEQUENCE</scope>
</reference>
<organism evidence="4 5">
    <name type="scientific">Miscanthus lutarioriparius</name>
    <dbReference type="NCBI Taxonomy" id="422564"/>
    <lineage>
        <taxon>Eukaryota</taxon>
        <taxon>Viridiplantae</taxon>
        <taxon>Streptophyta</taxon>
        <taxon>Embryophyta</taxon>
        <taxon>Tracheophyta</taxon>
        <taxon>Spermatophyta</taxon>
        <taxon>Magnoliopsida</taxon>
        <taxon>Liliopsida</taxon>
        <taxon>Poales</taxon>
        <taxon>Poaceae</taxon>
        <taxon>PACMAD clade</taxon>
        <taxon>Panicoideae</taxon>
        <taxon>Andropogonodae</taxon>
        <taxon>Andropogoneae</taxon>
        <taxon>Saccharinae</taxon>
        <taxon>Miscanthus</taxon>
    </lineage>
</organism>
<dbReference type="PANTHER" id="PTHR46023:SF5">
    <property type="entry name" value="OS02G0780700 PROTEIN"/>
    <property type="match status" value="1"/>
</dbReference>
<feature type="domain" description="Mono-/di-acylglycerol lipase N-terminal" evidence="3">
    <location>
        <begin position="55"/>
        <end position="133"/>
    </location>
</feature>
<dbReference type="OrthoDB" id="438440at2759"/>
<evidence type="ECO:0000259" key="3">
    <source>
        <dbReference type="Pfam" id="PF03893"/>
    </source>
</evidence>
<dbReference type="Gene3D" id="3.40.50.1820">
    <property type="entry name" value="alpha/beta hydrolase"/>
    <property type="match status" value="1"/>
</dbReference>
<gene>
    <name evidence="4" type="ORF">NCGR_LOCUS33106</name>
</gene>
<evidence type="ECO:0000313" key="5">
    <source>
        <dbReference type="Proteomes" id="UP000604825"/>
    </source>
</evidence>
<dbReference type="Pfam" id="PF01764">
    <property type="entry name" value="Lipase_3"/>
    <property type="match status" value="1"/>
</dbReference>
<dbReference type="PANTHER" id="PTHR46023">
    <property type="entry name" value="LIPASE CLASS 3 PROTEIN-LIKE"/>
    <property type="match status" value="1"/>
</dbReference>
<dbReference type="CDD" id="cd00519">
    <property type="entry name" value="Lipase_3"/>
    <property type="match status" value="1"/>
</dbReference>
<dbReference type="GO" id="GO:0016042">
    <property type="term" value="P:lipid catabolic process"/>
    <property type="evidence" value="ECO:0007669"/>
    <property type="project" value="InterPro"/>
</dbReference>
<feature type="region of interest" description="Disordered" evidence="1">
    <location>
        <begin position="579"/>
        <end position="599"/>
    </location>
</feature>
<keyword evidence="5" id="KW-1185">Reference proteome</keyword>
<dbReference type="SUPFAM" id="SSF53474">
    <property type="entry name" value="alpha/beta-Hydrolases"/>
    <property type="match status" value="1"/>
</dbReference>
<protein>
    <recommendedName>
        <fullName evidence="6">Mono-/di-acylglycerol lipase</fullName>
    </recommendedName>
</protein>
<evidence type="ECO:0008006" key="6">
    <source>
        <dbReference type="Google" id="ProtNLM"/>
    </source>
</evidence>
<dbReference type="InterPro" id="IPR005592">
    <property type="entry name" value="Mono/diacylglycerol_lipase_N"/>
</dbReference>
<sequence length="654" mass="71479">MATATMATAAGAAALLYYTLNRRLQTERLNQEGECSNSRDVAPRAAPGSPSRSRVSRRDVRAPATWLETISTLSETLRFTYSETLGKWPIGDLAFGISFLLKRQGNLSVASIYAGNDSVELKGAEVISDLKYLLNLLTLCWHFSKKPFPLFLEVTGYSAEDVLMQEPKAGILKPAFTILLDRDKKSILLLIRGTHSIRDTLTAATGAVVPFHHTIVQEGGVSDLVLGYAHFGMVAAARWIAKLSGPCLAQALHMYPDFKIKVVGHSLGGGTAALLTYILREQKEFTSTTCVAFAPAACMTWELAESGVRFITTVINGADLVPTFSAASVDDLRSEVTASAWLNDLCHQIEQTRILSTFYRSASALGSRLPSMANAKARVAGAGAILRPVSTGTQVVMRRARSVAQAAWTRPGLQLSSWACIGPRRRNNVSSTSTVTSEEIRASTSGGSESTSLLTETTVETSEAVTSEAVPEEVQSSVAVAVDAIGLVDDKVDNDDDIGDHHDEDRMTDVELWQQLESELYRKREGEDDDIVEDMTESTIAEEVGGVAEDVLSETKEVHRFYPPGKIMHILTSSREEAIHEEEPDVHQDDATNGESHSSMGIFLTPRSLYGKLRLSKMMINDHYMPIYRRNIEQLIAELEKDSSDPMGDRLNTT</sequence>
<evidence type="ECO:0000259" key="2">
    <source>
        <dbReference type="Pfam" id="PF01764"/>
    </source>
</evidence>
<evidence type="ECO:0000313" key="4">
    <source>
        <dbReference type="EMBL" id="CAD6249271.1"/>
    </source>
</evidence>
<dbReference type="InterPro" id="IPR029058">
    <property type="entry name" value="AB_hydrolase_fold"/>
</dbReference>
<dbReference type="Pfam" id="PF03893">
    <property type="entry name" value="Lipase3_N"/>
    <property type="match status" value="1"/>
</dbReference>